<dbReference type="Proteomes" id="UP000231960">
    <property type="component" value="Unassembled WGS sequence"/>
</dbReference>
<comment type="caution">
    <text evidence="6">The sequence shown here is derived from an EMBL/GenBank/DDBJ whole genome shotgun (WGS) entry which is preliminary data.</text>
</comment>
<evidence type="ECO:0000256" key="3">
    <source>
        <dbReference type="ARBA" id="ARBA00022801"/>
    </source>
</evidence>
<dbReference type="PANTHER" id="PTHR30404">
    <property type="entry name" value="N-ACETYLMURAMOYL-L-ALANINE AMIDASE"/>
    <property type="match status" value="1"/>
</dbReference>
<evidence type="ECO:0000256" key="4">
    <source>
        <dbReference type="SAM" id="MobiDB-lite"/>
    </source>
</evidence>
<organism evidence="6 7">
    <name type="scientific">Avrilella dinanensis</name>
    <dbReference type="NCBI Taxonomy" id="2008672"/>
    <lineage>
        <taxon>Bacteria</taxon>
        <taxon>Pseudomonadati</taxon>
        <taxon>Bacteroidota</taxon>
        <taxon>Flavobacteriia</taxon>
        <taxon>Flavobacteriales</taxon>
        <taxon>Flavobacteriaceae</taxon>
        <taxon>Avrilella</taxon>
    </lineage>
</organism>
<dbReference type="RefSeq" id="WP_100678736.1">
    <property type="nucleotide sequence ID" value="NZ_NIPO01000001.1"/>
</dbReference>
<keyword evidence="7" id="KW-1185">Reference proteome</keyword>
<dbReference type="CDD" id="cd02696">
    <property type="entry name" value="MurNAc-LAA"/>
    <property type="match status" value="1"/>
</dbReference>
<dbReference type="SMART" id="SM00646">
    <property type="entry name" value="Ami_3"/>
    <property type="match status" value="1"/>
</dbReference>
<feature type="domain" description="MurNAc-LAA" evidence="5">
    <location>
        <begin position="87"/>
        <end position="245"/>
    </location>
</feature>
<protein>
    <recommendedName>
        <fullName evidence="2">N-acetylmuramoyl-L-alanine amidase</fullName>
        <ecNumber evidence="2">3.5.1.28</ecNumber>
    </recommendedName>
</protein>
<dbReference type="EMBL" id="NIPO01000001">
    <property type="protein sequence ID" value="PJR05177.1"/>
    <property type="molecule type" value="Genomic_DNA"/>
</dbReference>
<dbReference type="Gene3D" id="3.40.630.40">
    <property type="entry name" value="Zn-dependent exopeptidases"/>
    <property type="match status" value="1"/>
</dbReference>
<evidence type="ECO:0000256" key="1">
    <source>
        <dbReference type="ARBA" id="ARBA00001561"/>
    </source>
</evidence>
<dbReference type="InterPro" id="IPR002508">
    <property type="entry name" value="MurNAc-LAA_cat"/>
</dbReference>
<evidence type="ECO:0000256" key="2">
    <source>
        <dbReference type="ARBA" id="ARBA00011901"/>
    </source>
</evidence>
<dbReference type="GO" id="GO:0030288">
    <property type="term" value="C:outer membrane-bounded periplasmic space"/>
    <property type="evidence" value="ECO:0007669"/>
    <property type="project" value="TreeGrafter"/>
</dbReference>
<dbReference type="SUPFAM" id="SSF53187">
    <property type="entry name" value="Zn-dependent exopeptidases"/>
    <property type="match status" value="1"/>
</dbReference>
<name>A0A2M9R8J8_9FLAO</name>
<evidence type="ECO:0000313" key="6">
    <source>
        <dbReference type="EMBL" id="PJR05177.1"/>
    </source>
</evidence>
<evidence type="ECO:0000313" key="7">
    <source>
        <dbReference type="Proteomes" id="UP000231960"/>
    </source>
</evidence>
<feature type="region of interest" description="Disordered" evidence="4">
    <location>
        <begin position="251"/>
        <end position="273"/>
    </location>
</feature>
<dbReference type="EC" id="3.5.1.28" evidence="2"/>
<dbReference type="OrthoDB" id="9806267at2"/>
<evidence type="ECO:0000259" key="5">
    <source>
        <dbReference type="SMART" id="SM00646"/>
    </source>
</evidence>
<dbReference type="GO" id="GO:0009253">
    <property type="term" value="P:peptidoglycan catabolic process"/>
    <property type="evidence" value="ECO:0007669"/>
    <property type="project" value="InterPro"/>
</dbReference>
<dbReference type="InterPro" id="IPR050695">
    <property type="entry name" value="N-acetylmuramoyl_amidase_3"/>
</dbReference>
<sequence>MIQNGLKYFLITLLLAFGQLSHAQKFKVVLDPGHGGKDFGAVRTPYVEKKIVLDVALRVGEILEKHKDIEVIYTRKTDVFIELRKRSEIANKAKADLFVSVHTNAYNGTEAVGAETFVMGTSKNASHLEVAKRENAVITLEDDYQMKYEGFDPNKPETIIGLTLLQDQYIAQSIDLASRLQTKFTYDLKRRNRGVKQAPFWVLHSVFMPSVLIELGFVSNSEEGKYLDSDRGKQELAQSIAQAIIDYKKIHQNSEPEPAPKTKEQPKPEVVEEPKVVHDTNDETIKGVEFMVQIAASSRKIETVPSNFKGLSNVTMIQEGSLYKYLYRRTKNYEVAKEALTEAKKHYPTSFLVAYKDGKKISIQEALKNN</sequence>
<dbReference type="AlphaFoldDB" id="A0A2M9R8J8"/>
<dbReference type="GO" id="GO:0008745">
    <property type="term" value="F:N-acetylmuramoyl-L-alanine amidase activity"/>
    <property type="evidence" value="ECO:0007669"/>
    <property type="project" value="UniProtKB-EC"/>
</dbReference>
<reference evidence="6 7" key="1">
    <citation type="submission" date="2017-06" db="EMBL/GenBank/DDBJ databases">
        <title>Description of Avrilella dinanensis gen. nov. sp. nov.</title>
        <authorList>
            <person name="Leyer C."/>
            <person name="Sassi M."/>
            <person name="Minet J."/>
            <person name="Kayal S."/>
            <person name="Cattoir V."/>
        </authorList>
    </citation>
    <scope>NUCLEOTIDE SEQUENCE [LARGE SCALE GENOMIC DNA]</scope>
    <source>
        <strain evidence="6 7">UR159</strain>
    </source>
</reference>
<keyword evidence="3" id="KW-0378">Hydrolase</keyword>
<dbReference type="FunFam" id="3.40.630.40:FF:000005">
    <property type="entry name" value="N-acetylmuramoyl-L-alanine amidase (AmiA)"/>
    <property type="match status" value="1"/>
</dbReference>
<gene>
    <name evidence="6" type="ORF">CDL10_10900</name>
</gene>
<comment type="catalytic activity">
    <reaction evidence="1">
        <text>Hydrolyzes the link between N-acetylmuramoyl residues and L-amino acid residues in certain cell-wall glycopeptides.</text>
        <dbReference type="EC" id="3.5.1.28"/>
    </reaction>
</comment>
<dbReference type="Pfam" id="PF01520">
    <property type="entry name" value="Amidase_3"/>
    <property type="match status" value="1"/>
</dbReference>
<accession>A0A2M9R8J8</accession>
<dbReference type="PANTHER" id="PTHR30404:SF0">
    <property type="entry name" value="N-ACETYLMURAMOYL-L-ALANINE AMIDASE AMIC"/>
    <property type="match status" value="1"/>
</dbReference>
<proteinExistence type="predicted"/>